<keyword evidence="5" id="KW-1185">Reference proteome</keyword>
<proteinExistence type="predicted"/>
<dbReference type="Proteomes" id="UP000187429">
    <property type="component" value="Unassembled WGS sequence"/>
</dbReference>
<feature type="chain" id="PRO_5015069070" evidence="2">
    <location>
        <begin position="23"/>
        <end position="283"/>
    </location>
</feature>
<sequence>MYSVKTVLTLALAFTAVKKGYSETLIVPARNNDNQISTDVNIPWESILNELAVAKEDVNFKKTFTNNQVNPCRDPEMHSFKIREAQIRQIIGGKEKTKRVVMSTDDPEEFSSVFVDIVQISSDYGSSGKVLPFLNKPYYFGPNEFGCRPSVFGLDVSQISPSSGGYPPQCLTPVGSTVQSVPQTSGTNNQPAPYQGNDQNGVDQQTVTENVVHQSGGDNNPDKIPGSEPQNLALPTEKAEVSDCVSEWEQPSMRAYCEDRYVAMQYLVALGDQSLLWGQASNG</sequence>
<accession>A0A1R1YKK3</accession>
<dbReference type="EMBL" id="LSSM01001008">
    <property type="protein sequence ID" value="OMJ27449.1"/>
    <property type="molecule type" value="Genomic_DNA"/>
</dbReference>
<dbReference type="EMBL" id="LSSM01007620">
    <property type="protein sequence ID" value="OMJ07597.1"/>
    <property type="molecule type" value="Genomic_DNA"/>
</dbReference>
<protein>
    <submittedName>
        <fullName evidence="4">Uncharacterized protein</fullName>
    </submittedName>
</protein>
<comment type="caution">
    <text evidence="4">The sequence shown here is derived from an EMBL/GenBank/DDBJ whole genome shotgun (WGS) entry which is preliminary data.</text>
</comment>
<gene>
    <name evidence="3" type="ORF">AYI69_g11409</name>
    <name evidence="4" type="ORF">AYI69_g3119</name>
</gene>
<name>A0A1R1YKK3_9FUNG</name>
<feature type="signal peptide" evidence="2">
    <location>
        <begin position="1"/>
        <end position="22"/>
    </location>
</feature>
<evidence type="ECO:0000313" key="3">
    <source>
        <dbReference type="EMBL" id="OMJ07597.1"/>
    </source>
</evidence>
<keyword evidence="2" id="KW-0732">Signal</keyword>
<evidence type="ECO:0000313" key="4">
    <source>
        <dbReference type="EMBL" id="OMJ27449.1"/>
    </source>
</evidence>
<evidence type="ECO:0000256" key="1">
    <source>
        <dbReference type="SAM" id="MobiDB-lite"/>
    </source>
</evidence>
<evidence type="ECO:0000313" key="5">
    <source>
        <dbReference type="Proteomes" id="UP000187429"/>
    </source>
</evidence>
<dbReference type="AlphaFoldDB" id="A0A1R1YKK3"/>
<evidence type="ECO:0000256" key="2">
    <source>
        <dbReference type="SAM" id="SignalP"/>
    </source>
</evidence>
<feature type="compositionally biased region" description="Polar residues" evidence="1">
    <location>
        <begin position="174"/>
        <end position="201"/>
    </location>
</feature>
<organism evidence="4 5">
    <name type="scientific">Smittium culicis</name>
    <dbReference type="NCBI Taxonomy" id="133412"/>
    <lineage>
        <taxon>Eukaryota</taxon>
        <taxon>Fungi</taxon>
        <taxon>Fungi incertae sedis</taxon>
        <taxon>Zoopagomycota</taxon>
        <taxon>Kickxellomycotina</taxon>
        <taxon>Harpellomycetes</taxon>
        <taxon>Harpellales</taxon>
        <taxon>Legeriomycetaceae</taxon>
        <taxon>Smittium</taxon>
    </lineage>
</organism>
<reference evidence="5" key="2">
    <citation type="submission" date="2017-01" db="EMBL/GenBank/DDBJ databases">
        <authorList>
            <person name="Wang Y."/>
            <person name="White M."/>
            <person name="Kvist S."/>
            <person name="Moncalvo J.-M."/>
        </authorList>
    </citation>
    <scope>NUCLEOTIDE SEQUENCE [LARGE SCALE GENOMIC DNA]</scope>
    <source>
        <strain evidence="5">ID-206-W2</strain>
    </source>
</reference>
<reference evidence="4" key="1">
    <citation type="submission" date="2017-01" db="EMBL/GenBank/DDBJ databases">
        <authorList>
            <person name="Mah S.A."/>
            <person name="Swanson W.J."/>
            <person name="Moy G.W."/>
            <person name="Vacquier V.D."/>
        </authorList>
    </citation>
    <scope>NUCLEOTIDE SEQUENCE [LARGE SCALE GENOMIC DNA]</scope>
    <source>
        <strain evidence="4">ID-206-W2</strain>
    </source>
</reference>
<feature type="region of interest" description="Disordered" evidence="1">
    <location>
        <begin position="212"/>
        <end position="231"/>
    </location>
</feature>
<feature type="region of interest" description="Disordered" evidence="1">
    <location>
        <begin position="163"/>
        <end position="201"/>
    </location>
</feature>